<organism evidence="2">
    <name type="scientific">Oryza barthii</name>
    <dbReference type="NCBI Taxonomy" id="65489"/>
    <lineage>
        <taxon>Eukaryota</taxon>
        <taxon>Viridiplantae</taxon>
        <taxon>Streptophyta</taxon>
        <taxon>Embryophyta</taxon>
        <taxon>Tracheophyta</taxon>
        <taxon>Spermatophyta</taxon>
        <taxon>Magnoliopsida</taxon>
        <taxon>Liliopsida</taxon>
        <taxon>Poales</taxon>
        <taxon>Poaceae</taxon>
        <taxon>BOP clade</taxon>
        <taxon>Oryzoideae</taxon>
        <taxon>Oryzeae</taxon>
        <taxon>Oryzinae</taxon>
        <taxon>Oryza</taxon>
    </lineage>
</organism>
<reference evidence="2" key="2">
    <citation type="submission" date="2015-03" db="UniProtKB">
        <authorList>
            <consortium name="EnsemblPlants"/>
        </authorList>
    </citation>
    <scope>IDENTIFICATION</scope>
</reference>
<sequence>MAAAGGVRFAARDCSGCRRLLQHLRRPGATAWASPSGGVRPRHAAATAVSVDCFKRHGGYGGHFAKTCQGGPIASKRSTIPVQSSGKYASDPSE</sequence>
<protein>
    <submittedName>
        <fullName evidence="2">Uncharacterized protein</fullName>
    </submittedName>
</protein>
<dbReference type="EnsemblPlants" id="OBART10G08980.1">
    <property type="protein sequence ID" value="OBART10G08980.1"/>
    <property type="gene ID" value="OBART10G08980"/>
</dbReference>
<dbReference type="Gramene" id="OBART10G08980.1">
    <property type="protein sequence ID" value="OBART10G08980.1"/>
    <property type="gene ID" value="OBART10G08980"/>
</dbReference>
<dbReference type="PaxDb" id="65489-OBART10G08980.1"/>
<evidence type="ECO:0000256" key="1">
    <source>
        <dbReference type="SAM" id="MobiDB-lite"/>
    </source>
</evidence>
<dbReference type="HOGENOM" id="CLU_2389641_0_0_1"/>
<evidence type="ECO:0000313" key="2">
    <source>
        <dbReference type="EnsemblPlants" id="OBART10G08980.1"/>
    </source>
</evidence>
<evidence type="ECO:0000313" key="3">
    <source>
        <dbReference type="Proteomes" id="UP000026960"/>
    </source>
</evidence>
<feature type="region of interest" description="Disordered" evidence="1">
    <location>
        <begin position="75"/>
        <end position="94"/>
    </location>
</feature>
<reference evidence="2" key="1">
    <citation type="journal article" date="2009" name="Rice">
        <title>De Novo Next Generation Sequencing of Plant Genomes.</title>
        <authorList>
            <person name="Rounsley S."/>
            <person name="Marri P.R."/>
            <person name="Yu Y."/>
            <person name="He R."/>
            <person name="Sisneros N."/>
            <person name="Goicoechea J.L."/>
            <person name="Lee S.J."/>
            <person name="Angelova A."/>
            <person name="Kudrna D."/>
            <person name="Luo M."/>
            <person name="Affourtit J."/>
            <person name="Desany B."/>
            <person name="Knight J."/>
            <person name="Niazi F."/>
            <person name="Egholm M."/>
            <person name="Wing R.A."/>
        </authorList>
    </citation>
    <scope>NUCLEOTIDE SEQUENCE [LARGE SCALE GENOMIC DNA]</scope>
    <source>
        <strain evidence="2">cv. IRGC 105608</strain>
    </source>
</reference>
<feature type="compositionally biased region" description="Polar residues" evidence="1">
    <location>
        <begin position="76"/>
        <end position="87"/>
    </location>
</feature>
<dbReference type="Proteomes" id="UP000026960">
    <property type="component" value="Chromosome 10"/>
</dbReference>
<dbReference type="AlphaFoldDB" id="A0A0D3HDC0"/>
<name>A0A0D3HDC0_9ORYZ</name>
<keyword evidence="3" id="KW-1185">Reference proteome</keyword>
<dbReference type="NCBIfam" id="TIGR01053">
    <property type="entry name" value="LSD1"/>
    <property type="match status" value="1"/>
</dbReference>
<accession>A0A0D3HDC0</accession>
<proteinExistence type="predicted"/>